<comment type="caution">
    <text evidence="2">The sequence shown here is derived from an EMBL/GenBank/DDBJ whole genome shotgun (WGS) entry which is preliminary data.</text>
</comment>
<dbReference type="EMBL" id="DVMO01000128">
    <property type="protein sequence ID" value="HIU28364.1"/>
    <property type="molecule type" value="Genomic_DNA"/>
</dbReference>
<dbReference type="AlphaFoldDB" id="A0A9D1I5H1"/>
<dbReference type="PANTHER" id="PTHR43415">
    <property type="entry name" value="SPERMIDINE N(1)-ACETYLTRANSFERASE"/>
    <property type="match status" value="1"/>
</dbReference>
<evidence type="ECO:0000313" key="3">
    <source>
        <dbReference type="Proteomes" id="UP000824091"/>
    </source>
</evidence>
<evidence type="ECO:0000313" key="2">
    <source>
        <dbReference type="EMBL" id="HIU28364.1"/>
    </source>
</evidence>
<dbReference type="InterPro" id="IPR016181">
    <property type="entry name" value="Acyl_CoA_acyltransferase"/>
</dbReference>
<feature type="domain" description="N-acetyltransferase" evidence="1">
    <location>
        <begin position="8"/>
        <end position="168"/>
    </location>
</feature>
<organism evidence="2 3">
    <name type="scientific">Candidatus Fimisoma avicola</name>
    <dbReference type="NCBI Taxonomy" id="2840826"/>
    <lineage>
        <taxon>Bacteria</taxon>
        <taxon>Bacillati</taxon>
        <taxon>Bacillota</taxon>
        <taxon>Clostridia</taxon>
        <taxon>Eubacteriales</taxon>
        <taxon>Candidatus Fimisoma</taxon>
    </lineage>
</organism>
<dbReference type="Proteomes" id="UP000824091">
    <property type="component" value="Unassembled WGS sequence"/>
</dbReference>
<dbReference type="Gene3D" id="3.40.630.30">
    <property type="match status" value="1"/>
</dbReference>
<evidence type="ECO:0000259" key="1">
    <source>
        <dbReference type="PROSITE" id="PS51186"/>
    </source>
</evidence>
<dbReference type="SUPFAM" id="SSF55729">
    <property type="entry name" value="Acyl-CoA N-acyltransferases (Nat)"/>
    <property type="match status" value="1"/>
</dbReference>
<dbReference type="PROSITE" id="PS51186">
    <property type="entry name" value="GNAT"/>
    <property type="match status" value="1"/>
</dbReference>
<name>A0A9D1I5H1_9FIRM</name>
<gene>
    <name evidence="2" type="ORF">IAD16_08300</name>
</gene>
<accession>A0A9D1I5H1</accession>
<reference evidence="2" key="1">
    <citation type="submission" date="2020-10" db="EMBL/GenBank/DDBJ databases">
        <authorList>
            <person name="Gilroy R."/>
        </authorList>
    </citation>
    <scope>NUCLEOTIDE SEQUENCE</scope>
    <source>
        <strain evidence="2">11300</strain>
    </source>
</reference>
<dbReference type="InterPro" id="IPR000182">
    <property type="entry name" value="GNAT_dom"/>
</dbReference>
<dbReference type="GO" id="GO:0016747">
    <property type="term" value="F:acyltransferase activity, transferring groups other than amino-acyl groups"/>
    <property type="evidence" value="ECO:0007669"/>
    <property type="project" value="InterPro"/>
</dbReference>
<sequence length="181" mass="20987">MNIVGEKVYLRAMERSDMELYRRNVNEPEIEHAVGGWSFPISSYQQDKWYENAVADRNNLRLTIARKDTDEVLGMINLVDIDWKSGVAFSGIRLFGNEHHGKGYARDAVMALMGYAFNELRLHRIEGSIIETNEPSKKLYEKCGWKVEGVKREAVFKNGRYYDELQVAILKSDYDSLKEKK</sequence>
<dbReference type="Pfam" id="PF13302">
    <property type="entry name" value="Acetyltransf_3"/>
    <property type="match status" value="1"/>
</dbReference>
<proteinExistence type="predicted"/>
<dbReference type="PANTHER" id="PTHR43415:SF3">
    <property type="entry name" value="GNAT-FAMILY ACETYLTRANSFERASE"/>
    <property type="match status" value="1"/>
</dbReference>
<reference evidence="2" key="2">
    <citation type="journal article" date="2021" name="PeerJ">
        <title>Extensive microbial diversity within the chicken gut microbiome revealed by metagenomics and culture.</title>
        <authorList>
            <person name="Gilroy R."/>
            <person name="Ravi A."/>
            <person name="Getino M."/>
            <person name="Pursley I."/>
            <person name="Horton D.L."/>
            <person name="Alikhan N.F."/>
            <person name="Baker D."/>
            <person name="Gharbi K."/>
            <person name="Hall N."/>
            <person name="Watson M."/>
            <person name="Adriaenssens E.M."/>
            <person name="Foster-Nyarko E."/>
            <person name="Jarju S."/>
            <person name="Secka A."/>
            <person name="Antonio M."/>
            <person name="Oren A."/>
            <person name="Chaudhuri R.R."/>
            <person name="La Ragione R."/>
            <person name="Hildebrand F."/>
            <person name="Pallen M.J."/>
        </authorList>
    </citation>
    <scope>NUCLEOTIDE SEQUENCE</scope>
    <source>
        <strain evidence="2">11300</strain>
    </source>
</reference>
<protein>
    <submittedName>
        <fullName evidence="2">GNAT family N-acetyltransferase</fullName>
    </submittedName>
</protein>